<dbReference type="VEuPathDB" id="MicrosporidiaDB:CWI39_1162p0010"/>
<dbReference type="Proteomes" id="UP000293045">
    <property type="component" value="Unassembled WGS sequence"/>
</dbReference>
<dbReference type="Proteomes" id="UP000291404">
    <property type="component" value="Unassembled WGS sequence"/>
</dbReference>
<dbReference type="InterPro" id="IPR011990">
    <property type="entry name" value="TPR-like_helical_dom_sf"/>
</dbReference>
<proteinExistence type="predicted"/>
<keyword evidence="1" id="KW-0677">Repeat</keyword>
<name>A0A4Q9L4F4_9MICR</name>
<dbReference type="SMART" id="SM00671">
    <property type="entry name" value="SEL1"/>
    <property type="match status" value="6"/>
</dbReference>
<comment type="caution">
    <text evidence="2">The sequence shown here is derived from an EMBL/GenBank/DDBJ whole genome shotgun (WGS) entry which is preliminary data.</text>
</comment>
<sequence length="393" mass="44407">MNDDRAIKITKTLTLKYEKAFSSNSIVEKFRFIGDLLRSVEDSSQSMKNVFCMTNPLVDHKNTTKENAVSEIEKACIIFLKDMAKTGKQMLFKDSPCAEAQAYIGMVYELGVFGVKENHKKAYGYYTIAARQNNALGTFRLAQCFEKGIGKTKNNEKALTFYRCAAKLGLIEALHTFGSILIYGDLGCPRDPASGIFYLKLAANRSTSSYPYPYFDLARCFESDNAIKEIISDDRYAFNLYMKGARLGCYNCQYRVARCYEYGNLQNERDMEKAIYWYKKASQAGQIDAQLALSSLYFTGIDNVLEKDNSKAYIWALKAAVKGHTVAAFTVAEFVEAGIGVKKDKIHALWWYTIASVLGHASANSKIDELQRRVQQETKLGEGENFKSRCRLF</sequence>
<protein>
    <submittedName>
        <fullName evidence="2">TPR repeat-containing protein</fullName>
    </submittedName>
</protein>
<dbReference type="STRING" id="148818.A0A4Q9L4F4"/>
<evidence type="ECO:0000313" key="5">
    <source>
        <dbReference type="Proteomes" id="UP000293045"/>
    </source>
</evidence>
<gene>
    <name evidence="3" type="ORF">CWI36_0901p0010</name>
    <name evidence="2" type="ORF">CWI39_1162p0010</name>
</gene>
<evidence type="ECO:0000313" key="3">
    <source>
        <dbReference type="EMBL" id="TBU03583.1"/>
    </source>
</evidence>
<dbReference type="InterPro" id="IPR006597">
    <property type="entry name" value="Sel1-like"/>
</dbReference>
<dbReference type="SUPFAM" id="SSF81901">
    <property type="entry name" value="HCP-like"/>
    <property type="match status" value="2"/>
</dbReference>
<dbReference type="Pfam" id="PF08238">
    <property type="entry name" value="Sel1"/>
    <property type="match status" value="7"/>
</dbReference>
<dbReference type="AlphaFoldDB" id="A0A4Q9L4F4"/>
<reference evidence="4 5" key="1">
    <citation type="submission" date="2017-12" db="EMBL/GenBank/DDBJ databases">
        <authorList>
            <person name="Pombert J.-F."/>
            <person name="Haag K.L."/>
            <person name="Ebert D."/>
        </authorList>
    </citation>
    <scope>NUCLEOTIDE SEQUENCE [LARGE SCALE GENOMIC DNA]</scope>
    <source>
        <strain evidence="3">BE-OM-2</strain>
        <strain evidence="2">IL-BN-2</strain>
    </source>
</reference>
<dbReference type="InterPro" id="IPR051726">
    <property type="entry name" value="Chitin_Synth_Reg"/>
</dbReference>
<evidence type="ECO:0000313" key="2">
    <source>
        <dbReference type="EMBL" id="TBU02419.1"/>
    </source>
</evidence>
<dbReference type="EMBL" id="PIXR01001162">
    <property type="protein sequence ID" value="TBU02419.1"/>
    <property type="molecule type" value="Genomic_DNA"/>
</dbReference>
<dbReference type="VEuPathDB" id="MicrosporidiaDB:CWI36_0901p0010"/>
<dbReference type="PANTHER" id="PTHR46430">
    <property type="entry name" value="PROTEIN SKT5-RELATED"/>
    <property type="match status" value="1"/>
</dbReference>
<evidence type="ECO:0000313" key="4">
    <source>
        <dbReference type="Proteomes" id="UP000291404"/>
    </source>
</evidence>
<accession>A0A4Q9L4F4</accession>
<organism evidence="2 5">
    <name type="scientific">Hamiltosporidium magnivora</name>
    <dbReference type="NCBI Taxonomy" id="148818"/>
    <lineage>
        <taxon>Eukaryota</taxon>
        <taxon>Fungi</taxon>
        <taxon>Fungi incertae sedis</taxon>
        <taxon>Microsporidia</taxon>
        <taxon>Dubosqiidae</taxon>
        <taxon>Hamiltosporidium</taxon>
    </lineage>
</organism>
<evidence type="ECO:0000256" key="1">
    <source>
        <dbReference type="ARBA" id="ARBA00022737"/>
    </source>
</evidence>
<dbReference type="Gene3D" id="1.25.40.10">
    <property type="entry name" value="Tetratricopeptide repeat domain"/>
    <property type="match status" value="2"/>
</dbReference>
<keyword evidence="4" id="KW-1185">Reference proteome</keyword>
<dbReference type="EMBL" id="PITI01000901">
    <property type="protein sequence ID" value="TBU03583.1"/>
    <property type="molecule type" value="Genomic_DNA"/>
</dbReference>